<comment type="caution">
    <text evidence="1">The sequence shown here is derived from an EMBL/GenBank/DDBJ whole genome shotgun (WGS) entry which is preliminary data.</text>
</comment>
<evidence type="ECO:0000313" key="1">
    <source>
        <dbReference type="EMBL" id="MPN13622.1"/>
    </source>
</evidence>
<organism evidence="1">
    <name type="scientific">bioreactor metagenome</name>
    <dbReference type="NCBI Taxonomy" id="1076179"/>
    <lineage>
        <taxon>unclassified sequences</taxon>
        <taxon>metagenomes</taxon>
        <taxon>ecological metagenomes</taxon>
    </lineage>
</organism>
<proteinExistence type="predicted"/>
<protein>
    <submittedName>
        <fullName evidence="1">Uncharacterized protein</fullName>
    </submittedName>
</protein>
<name>A0A645FJB4_9ZZZZ</name>
<accession>A0A645FJB4</accession>
<sequence length="236" mass="25774">MLLAAHEAYLNGRSAAVMSVGNVKITDFFEILDQTANGFFVVDDPDTVDDAIVGCKVNYRFVFHDFSNNAVDILLSAVGQEDGTRVGVAGIHMLNAVLLFILTGKLVFFNGVVQILVDGRTGDQAYLASAVHNKLIKIKARRFILSDDPAVIQLLKVLGCLLIHKGIVHIHAVIQGALRTIDSQKRVILAVNGSSRFLTIIDIVRKGCHISGFFRNRTNGFKGSYSCHIAFSLSLF</sequence>
<reference evidence="1" key="1">
    <citation type="submission" date="2019-08" db="EMBL/GenBank/DDBJ databases">
        <authorList>
            <person name="Kucharzyk K."/>
            <person name="Murdoch R.W."/>
            <person name="Higgins S."/>
            <person name="Loffler F."/>
        </authorList>
    </citation>
    <scope>NUCLEOTIDE SEQUENCE</scope>
</reference>
<dbReference type="AlphaFoldDB" id="A0A645FJB4"/>
<gene>
    <name evidence="1" type="ORF">SDC9_160944</name>
</gene>
<dbReference type="EMBL" id="VSSQ01060143">
    <property type="protein sequence ID" value="MPN13622.1"/>
    <property type="molecule type" value="Genomic_DNA"/>
</dbReference>